<organism evidence="1 2">
    <name type="scientific">Pleurodeles waltl</name>
    <name type="common">Iberian ribbed newt</name>
    <dbReference type="NCBI Taxonomy" id="8319"/>
    <lineage>
        <taxon>Eukaryota</taxon>
        <taxon>Metazoa</taxon>
        <taxon>Chordata</taxon>
        <taxon>Craniata</taxon>
        <taxon>Vertebrata</taxon>
        <taxon>Euteleostomi</taxon>
        <taxon>Amphibia</taxon>
        <taxon>Batrachia</taxon>
        <taxon>Caudata</taxon>
        <taxon>Salamandroidea</taxon>
        <taxon>Salamandridae</taxon>
        <taxon>Pleurodelinae</taxon>
        <taxon>Pleurodeles</taxon>
    </lineage>
</organism>
<name>A0AAV7SWZ7_PLEWA</name>
<keyword evidence="2" id="KW-1185">Reference proteome</keyword>
<reference evidence="1" key="1">
    <citation type="journal article" date="2022" name="bioRxiv">
        <title>Sequencing and chromosome-scale assembly of the giantPleurodeles waltlgenome.</title>
        <authorList>
            <person name="Brown T."/>
            <person name="Elewa A."/>
            <person name="Iarovenko S."/>
            <person name="Subramanian E."/>
            <person name="Araus A.J."/>
            <person name="Petzold A."/>
            <person name="Susuki M."/>
            <person name="Suzuki K.-i.T."/>
            <person name="Hayashi T."/>
            <person name="Toyoda A."/>
            <person name="Oliveira C."/>
            <person name="Osipova E."/>
            <person name="Leigh N.D."/>
            <person name="Simon A."/>
            <person name="Yun M.H."/>
        </authorList>
    </citation>
    <scope>NUCLEOTIDE SEQUENCE</scope>
    <source>
        <strain evidence="1">20211129_DDA</strain>
        <tissue evidence="1">Liver</tissue>
    </source>
</reference>
<gene>
    <name evidence="1" type="ORF">NDU88_000605</name>
</gene>
<evidence type="ECO:0000313" key="1">
    <source>
        <dbReference type="EMBL" id="KAJ1168688.1"/>
    </source>
</evidence>
<comment type="caution">
    <text evidence="1">The sequence shown here is derived from an EMBL/GenBank/DDBJ whole genome shotgun (WGS) entry which is preliminary data.</text>
</comment>
<dbReference type="Proteomes" id="UP001066276">
    <property type="component" value="Chromosome 4_1"/>
</dbReference>
<evidence type="ECO:0000313" key="2">
    <source>
        <dbReference type="Proteomes" id="UP001066276"/>
    </source>
</evidence>
<dbReference type="AlphaFoldDB" id="A0AAV7SWZ7"/>
<dbReference type="EMBL" id="JANPWB010000007">
    <property type="protein sequence ID" value="KAJ1168688.1"/>
    <property type="molecule type" value="Genomic_DNA"/>
</dbReference>
<protein>
    <submittedName>
        <fullName evidence="1">Uncharacterized protein</fullName>
    </submittedName>
</protein>
<sequence length="134" mass="14518">MRAPLATERRMRGGRAQRGAPVMNLSPQTRRIGEFAGEEGISVTDGGGMASLLEAVPGALRGCVGAGILDTLPMPTYASCWCGAVGFWGKAQEATGLGRVWGQRVILICKWQHCPREGAQFTSGRQKRLLWDRF</sequence>
<proteinExistence type="predicted"/>
<accession>A0AAV7SWZ7</accession>